<accession>A0A5Q4Z740</accession>
<sequence>MDKTTVQVHTPFTLTHDNGSVEHFGVGKHEIEAGLAEHWYVRLHTGDKPGSQLESGGAGGGAEMSAELRTELDRASAELRAEAEQIDSERATLNGREAALKQLANDLDEREKALDARQAGLNAREVAIAEAAAATRGDPQQPPVQDGGSQPPKKSQPKQ</sequence>
<dbReference type="KEGG" id="pdio:PDMSB3_2709"/>
<organism evidence="2 3">
    <name type="scientific">Paraburkholderia dioscoreae</name>
    <dbReference type="NCBI Taxonomy" id="2604047"/>
    <lineage>
        <taxon>Bacteria</taxon>
        <taxon>Pseudomonadati</taxon>
        <taxon>Pseudomonadota</taxon>
        <taxon>Betaproteobacteria</taxon>
        <taxon>Burkholderiales</taxon>
        <taxon>Burkholderiaceae</taxon>
        <taxon>Paraburkholderia</taxon>
    </lineage>
</organism>
<protein>
    <submittedName>
        <fullName evidence="2">Uncharacterized protein</fullName>
    </submittedName>
</protein>
<keyword evidence="3" id="KW-1185">Reference proteome</keyword>
<proteinExistence type="predicted"/>
<name>A0A5Q4Z740_9BURK</name>
<feature type="region of interest" description="Disordered" evidence="1">
    <location>
        <begin position="46"/>
        <end position="66"/>
    </location>
</feature>
<evidence type="ECO:0000313" key="2">
    <source>
        <dbReference type="EMBL" id="VVD29165.1"/>
    </source>
</evidence>
<feature type="region of interest" description="Disordered" evidence="1">
    <location>
        <begin position="131"/>
        <end position="159"/>
    </location>
</feature>
<dbReference type="RefSeq" id="WP_165186378.1">
    <property type="nucleotide sequence ID" value="NZ_LR699553.1"/>
</dbReference>
<dbReference type="EMBL" id="LR699553">
    <property type="protein sequence ID" value="VVD29165.1"/>
    <property type="molecule type" value="Genomic_DNA"/>
</dbReference>
<gene>
    <name evidence="2" type="ORF">PDMSB3_2709</name>
</gene>
<evidence type="ECO:0000256" key="1">
    <source>
        <dbReference type="SAM" id="MobiDB-lite"/>
    </source>
</evidence>
<reference evidence="2 3" key="1">
    <citation type="submission" date="2019-08" db="EMBL/GenBank/DDBJ databases">
        <authorList>
            <person name="Herpell B J."/>
        </authorList>
    </citation>
    <scope>NUCLEOTIDE SEQUENCE [LARGE SCALE GENOMIC DNA]</scope>
    <source>
        <strain evidence="3">Msb3</strain>
    </source>
</reference>
<dbReference type="Proteomes" id="UP000325811">
    <property type="component" value="Chromosome I"/>
</dbReference>
<dbReference type="AlphaFoldDB" id="A0A5Q4Z740"/>
<evidence type="ECO:0000313" key="3">
    <source>
        <dbReference type="Proteomes" id="UP000325811"/>
    </source>
</evidence>